<organism evidence="1">
    <name type="scientific">marine sediment metagenome</name>
    <dbReference type="NCBI Taxonomy" id="412755"/>
    <lineage>
        <taxon>unclassified sequences</taxon>
        <taxon>metagenomes</taxon>
        <taxon>ecological metagenomes</taxon>
    </lineage>
</organism>
<dbReference type="GO" id="GO:0044874">
    <property type="term" value="P:lipoprotein localization to outer membrane"/>
    <property type="evidence" value="ECO:0007669"/>
    <property type="project" value="TreeGrafter"/>
</dbReference>
<feature type="non-terminal residue" evidence="1">
    <location>
        <position position="271"/>
    </location>
</feature>
<dbReference type="PANTHER" id="PTHR30489:SF0">
    <property type="entry name" value="LIPOPROTEIN-RELEASING SYSTEM TRANSMEMBRANE PROTEIN LOLE"/>
    <property type="match status" value="1"/>
</dbReference>
<evidence type="ECO:0000313" key="1">
    <source>
        <dbReference type="EMBL" id="GAG11561.1"/>
    </source>
</evidence>
<dbReference type="GO" id="GO:0098797">
    <property type="term" value="C:plasma membrane protein complex"/>
    <property type="evidence" value="ECO:0007669"/>
    <property type="project" value="TreeGrafter"/>
</dbReference>
<feature type="non-terminal residue" evidence="1">
    <location>
        <position position="1"/>
    </location>
</feature>
<reference evidence="1" key="1">
    <citation type="journal article" date="2014" name="Front. Microbiol.">
        <title>High frequency of phylogenetically diverse reductive dehalogenase-homologous genes in deep subseafloor sedimentary metagenomes.</title>
        <authorList>
            <person name="Kawai M."/>
            <person name="Futagami T."/>
            <person name="Toyoda A."/>
            <person name="Takaki Y."/>
            <person name="Nishi S."/>
            <person name="Hori S."/>
            <person name="Arai W."/>
            <person name="Tsubouchi T."/>
            <person name="Morono Y."/>
            <person name="Uchiyama I."/>
            <person name="Ito T."/>
            <person name="Fujiyama A."/>
            <person name="Inagaki F."/>
            <person name="Takami H."/>
        </authorList>
    </citation>
    <scope>NUCLEOTIDE SEQUENCE</scope>
    <source>
        <strain evidence="1">Expedition CK06-06</strain>
    </source>
</reference>
<proteinExistence type="predicted"/>
<protein>
    <submittedName>
        <fullName evidence="1">Uncharacterized protein</fullName>
    </submittedName>
</protein>
<dbReference type="EMBL" id="BARS01022136">
    <property type="protein sequence ID" value="GAG11561.1"/>
    <property type="molecule type" value="Genomic_DNA"/>
</dbReference>
<gene>
    <name evidence="1" type="ORF">S01H1_35422</name>
</gene>
<name>X0WFT2_9ZZZZ</name>
<accession>X0WFT2</accession>
<sequence length="271" mass="29862">GVATMIVVNAVMAGFTHEMEGRMHDVLSDISFQSRSADGFSQPEAHLEQIRRVAGEYIAGMTPTVNTPALLSFELRGENINRPVHLIGIDEATYGDVGDFGKYLQHPENRRQLSFQLRAGGYDERDHQAFAKAPARPEMKHAGWSYRRHKSSLARPLPKPVADVANGDPFNSPSASGVDEGAFDPAKEQHTGLVLGIALATYPVKDGKQQFFLLPGDDVRLVFPGVGIPGVDSNKLGERASFTVVDFYESKMSEYDSTFVFVPLQELQRLR</sequence>
<comment type="caution">
    <text evidence="1">The sequence shown here is derived from an EMBL/GenBank/DDBJ whole genome shotgun (WGS) entry which is preliminary data.</text>
</comment>
<dbReference type="PANTHER" id="PTHR30489">
    <property type="entry name" value="LIPOPROTEIN-RELEASING SYSTEM TRANSMEMBRANE PROTEIN LOLE"/>
    <property type="match status" value="1"/>
</dbReference>
<dbReference type="AlphaFoldDB" id="X0WFT2"/>
<dbReference type="InterPro" id="IPR051447">
    <property type="entry name" value="Lipoprotein-release_system"/>
</dbReference>